<keyword evidence="2" id="KW-0808">Transferase</keyword>
<keyword evidence="3" id="KW-1185">Reference proteome</keyword>
<dbReference type="Gene3D" id="3.40.630.30">
    <property type="match status" value="1"/>
</dbReference>
<dbReference type="PROSITE" id="PS51186">
    <property type="entry name" value="GNAT"/>
    <property type="match status" value="1"/>
</dbReference>
<evidence type="ECO:0000313" key="2">
    <source>
        <dbReference type="EMBL" id="RFU96208.1"/>
    </source>
</evidence>
<dbReference type="AlphaFoldDB" id="A0A372MLH1"/>
<dbReference type="GO" id="GO:0034069">
    <property type="term" value="F:aminoglycoside N-acetyltransferase activity"/>
    <property type="evidence" value="ECO:0007669"/>
    <property type="project" value="TreeGrafter"/>
</dbReference>
<dbReference type="PANTHER" id="PTHR37817">
    <property type="entry name" value="N-ACETYLTRANSFERASE EIS"/>
    <property type="match status" value="1"/>
</dbReference>
<dbReference type="RefSeq" id="WP_117329029.1">
    <property type="nucleotide sequence ID" value="NZ_QUWK01000001.1"/>
</dbReference>
<gene>
    <name evidence="2" type="ORF">DYP60_01160</name>
</gene>
<dbReference type="InterPro" id="IPR000182">
    <property type="entry name" value="GNAT_dom"/>
</dbReference>
<dbReference type="EMBL" id="QUWK01000001">
    <property type="protein sequence ID" value="RFU96208.1"/>
    <property type="molecule type" value="Genomic_DNA"/>
</dbReference>
<feature type="domain" description="N-acetyltransferase" evidence="1">
    <location>
        <begin position="1"/>
        <end position="138"/>
    </location>
</feature>
<accession>A0A372MLH1</accession>
<dbReference type="Pfam" id="PF13527">
    <property type="entry name" value="Acetyltransf_9"/>
    <property type="match status" value="1"/>
</dbReference>
<organism evidence="2 3">
    <name type="scientific">Sphaerochaeta halotolerans</name>
    <dbReference type="NCBI Taxonomy" id="2293840"/>
    <lineage>
        <taxon>Bacteria</taxon>
        <taxon>Pseudomonadati</taxon>
        <taxon>Spirochaetota</taxon>
        <taxon>Spirochaetia</taxon>
        <taxon>Spirochaetales</taxon>
        <taxon>Sphaerochaetaceae</taxon>
        <taxon>Sphaerochaeta</taxon>
    </lineage>
</organism>
<dbReference type="InterPro" id="IPR051554">
    <property type="entry name" value="Acetyltransferase_Eis"/>
</dbReference>
<sequence length="259" mass="29421">MIIERAKPSDYQDLKQLWLIVFDEEPTFLEHFFATRISYQDIFVAREDGRLVSALHALPLHYCKQGKEYPTSYIVGAATYKEYRRRGIMGNLLEATRKAYDHPITLFPALRSFYEANGYFTTSSVLSFTLEAAKKTREKPTTKHTFQNLDAIYRSATREEGALVRDEEAWTFLTDGYEVLSVEGGYAFLSEGKAVETMVLDTNAAERMLSLLHDRGITEMHTLASSPLVTLLGREKGVPIPMGMSTSEELQGVYIAEQY</sequence>
<dbReference type="GO" id="GO:0030649">
    <property type="term" value="P:aminoglycoside antibiotic catabolic process"/>
    <property type="evidence" value="ECO:0007669"/>
    <property type="project" value="TreeGrafter"/>
</dbReference>
<reference evidence="3" key="1">
    <citation type="submission" date="2018-08" db="EMBL/GenBank/DDBJ databases">
        <authorList>
            <person name="Grouzdev D.S."/>
            <person name="Krutkina M.S."/>
        </authorList>
    </citation>
    <scope>NUCLEOTIDE SEQUENCE [LARGE SCALE GENOMIC DNA]</scope>
    <source>
        <strain evidence="3">4-11</strain>
    </source>
</reference>
<comment type="caution">
    <text evidence="2">The sequence shown here is derived from an EMBL/GenBank/DDBJ whole genome shotgun (WGS) entry which is preliminary data.</text>
</comment>
<dbReference type="Proteomes" id="UP000264002">
    <property type="component" value="Unassembled WGS sequence"/>
</dbReference>
<evidence type="ECO:0000259" key="1">
    <source>
        <dbReference type="PROSITE" id="PS51186"/>
    </source>
</evidence>
<proteinExistence type="predicted"/>
<dbReference type="PANTHER" id="PTHR37817:SF1">
    <property type="entry name" value="N-ACETYLTRANSFERASE EIS"/>
    <property type="match status" value="1"/>
</dbReference>
<protein>
    <submittedName>
        <fullName evidence="2">GNAT family N-acetyltransferase</fullName>
    </submittedName>
</protein>
<dbReference type="InterPro" id="IPR016181">
    <property type="entry name" value="Acyl_CoA_acyltransferase"/>
</dbReference>
<dbReference type="OrthoDB" id="9804948at2"/>
<reference evidence="2 3" key="2">
    <citation type="submission" date="2018-09" db="EMBL/GenBank/DDBJ databases">
        <title>Genome of Sphaerochaeta halotolerans strain 4-11.</title>
        <authorList>
            <person name="Nazina T.N."/>
            <person name="Sokolova D.S."/>
        </authorList>
    </citation>
    <scope>NUCLEOTIDE SEQUENCE [LARGE SCALE GENOMIC DNA]</scope>
    <source>
        <strain evidence="2 3">4-11</strain>
    </source>
</reference>
<name>A0A372MLH1_9SPIR</name>
<evidence type="ECO:0000313" key="3">
    <source>
        <dbReference type="Proteomes" id="UP000264002"/>
    </source>
</evidence>
<dbReference type="SUPFAM" id="SSF55729">
    <property type="entry name" value="Acyl-CoA N-acyltransferases (Nat)"/>
    <property type="match status" value="1"/>
</dbReference>